<evidence type="ECO:0000313" key="1">
    <source>
        <dbReference type="EMBL" id="CUS35865.1"/>
    </source>
</evidence>
<keyword evidence="2" id="KW-1185">Reference proteome</keyword>
<name>A0A0S4LG46_9BACT</name>
<reference evidence="1 2" key="1">
    <citation type="submission" date="2015-10" db="EMBL/GenBank/DDBJ databases">
        <authorList>
            <person name="Gilbert D.G."/>
        </authorList>
    </citation>
    <scope>NUCLEOTIDE SEQUENCE [LARGE SCALE GENOMIC DNA]</scope>
    <source>
        <strain evidence="1">COMA1</strain>
    </source>
</reference>
<proteinExistence type="predicted"/>
<sequence>MIGLDYWTGAVVLMVTVNAGLGSDSPPAFVSV</sequence>
<gene>
    <name evidence="1" type="ORF">COMA1_20490</name>
</gene>
<dbReference type="AlphaFoldDB" id="A0A0S4LG46"/>
<organism evidence="1 2">
    <name type="scientific">Candidatus Nitrospira nitrosa</name>
    <dbReference type="NCBI Taxonomy" id="1742972"/>
    <lineage>
        <taxon>Bacteria</taxon>
        <taxon>Pseudomonadati</taxon>
        <taxon>Nitrospirota</taxon>
        <taxon>Nitrospiria</taxon>
        <taxon>Nitrospirales</taxon>
        <taxon>Nitrospiraceae</taxon>
        <taxon>Nitrospira</taxon>
    </lineage>
</organism>
<dbReference type="Proteomes" id="UP000199032">
    <property type="component" value="Unassembled WGS sequence"/>
</dbReference>
<dbReference type="EMBL" id="CZQA01000008">
    <property type="protein sequence ID" value="CUS35865.1"/>
    <property type="molecule type" value="Genomic_DNA"/>
</dbReference>
<accession>A0A0S4LG46</accession>
<evidence type="ECO:0000313" key="2">
    <source>
        <dbReference type="Proteomes" id="UP000199032"/>
    </source>
</evidence>
<protein>
    <submittedName>
        <fullName evidence="1">Uncharacterized protein</fullName>
    </submittedName>
</protein>